<evidence type="ECO:0000313" key="1">
    <source>
        <dbReference type="EMBL" id="SVA99010.1"/>
    </source>
</evidence>
<name>A0A382ABT2_9ZZZZ</name>
<reference evidence="1" key="1">
    <citation type="submission" date="2018-05" db="EMBL/GenBank/DDBJ databases">
        <authorList>
            <person name="Lanie J.A."/>
            <person name="Ng W.-L."/>
            <person name="Kazmierczak K.M."/>
            <person name="Andrzejewski T.M."/>
            <person name="Davidsen T.M."/>
            <person name="Wayne K.J."/>
            <person name="Tettelin H."/>
            <person name="Glass J.I."/>
            <person name="Rusch D."/>
            <person name="Podicherti R."/>
            <person name="Tsui H.-C.T."/>
            <person name="Winkler M.E."/>
        </authorList>
    </citation>
    <scope>NUCLEOTIDE SEQUENCE</scope>
</reference>
<gene>
    <name evidence="1" type="ORF">METZ01_LOCUS151864</name>
</gene>
<protein>
    <submittedName>
        <fullName evidence="1">Uncharacterized protein</fullName>
    </submittedName>
</protein>
<dbReference type="EMBL" id="UINC01024748">
    <property type="protein sequence ID" value="SVA99010.1"/>
    <property type="molecule type" value="Genomic_DNA"/>
</dbReference>
<organism evidence="1">
    <name type="scientific">marine metagenome</name>
    <dbReference type="NCBI Taxonomy" id="408172"/>
    <lineage>
        <taxon>unclassified sequences</taxon>
        <taxon>metagenomes</taxon>
        <taxon>ecological metagenomes</taxon>
    </lineage>
</organism>
<dbReference type="AlphaFoldDB" id="A0A382ABT2"/>
<accession>A0A382ABT2</accession>
<proteinExistence type="predicted"/>
<sequence>MKYPSLNVKYNYKMGADFVVNDYYLEK</sequence>